<dbReference type="InterPro" id="IPR018740">
    <property type="entry name" value="DUF2282_membr"/>
</dbReference>
<evidence type="ECO:0000256" key="1">
    <source>
        <dbReference type="SAM" id="SignalP"/>
    </source>
</evidence>
<evidence type="ECO:0000313" key="2">
    <source>
        <dbReference type="EMBL" id="NYZ22526.1"/>
    </source>
</evidence>
<dbReference type="Proteomes" id="UP000584642">
    <property type="component" value="Unassembled WGS sequence"/>
</dbReference>
<name>A0ABX2TDX2_9PROT</name>
<comment type="caution">
    <text evidence="2">The sequence shown here is derived from an EMBL/GenBank/DDBJ whole genome shotgun (WGS) entry which is preliminary data.</text>
</comment>
<sequence length="96" mass="9790">MTQKTLTLLPIAGALAGALTLLAVPASAQQSGMEKCYGISKAGENGCAHAKGLHSCAGNTNLTYDGGDWKLVPAGTCEKQMGSLKPFEGANPKKKA</sequence>
<evidence type="ECO:0000313" key="3">
    <source>
        <dbReference type="Proteomes" id="UP000584642"/>
    </source>
</evidence>
<keyword evidence="1" id="KW-0732">Signal</keyword>
<dbReference type="Pfam" id="PF10048">
    <property type="entry name" value="DUF2282"/>
    <property type="match status" value="1"/>
</dbReference>
<reference evidence="2 3" key="1">
    <citation type="submission" date="2020-05" db="EMBL/GenBank/DDBJ databases">
        <title>Azospirillum oleiclasticum sp. nov, a nitrogen-fixing and heavy crude oil-emulsifying bacterium isolated from the crude oil of Yumen Oilfield.</title>
        <authorList>
            <person name="Wu D."/>
            <person name="Cai M."/>
            <person name="Zhang X."/>
        </authorList>
    </citation>
    <scope>NUCLEOTIDE SEQUENCE [LARGE SCALE GENOMIC DNA]</scope>
    <source>
        <strain evidence="2 3">ROY-1-1-2</strain>
    </source>
</reference>
<feature type="chain" id="PRO_5046404184" evidence="1">
    <location>
        <begin position="29"/>
        <end position="96"/>
    </location>
</feature>
<keyword evidence="3" id="KW-1185">Reference proteome</keyword>
<proteinExistence type="predicted"/>
<protein>
    <submittedName>
        <fullName evidence="2">DUF2282 domain-containing protein</fullName>
    </submittedName>
</protein>
<dbReference type="EMBL" id="JABFDB010000019">
    <property type="protein sequence ID" value="NYZ22526.1"/>
    <property type="molecule type" value="Genomic_DNA"/>
</dbReference>
<dbReference type="RefSeq" id="WP_180284298.1">
    <property type="nucleotide sequence ID" value="NZ_JABFDB010000019.1"/>
</dbReference>
<accession>A0ABX2TDX2</accession>
<feature type="signal peptide" evidence="1">
    <location>
        <begin position="1"/>
        <end position="28"/>
    </location>
</feature>
<organism evidence="2 3">
    <name type="scientific">Azospirillum oleiclasticum</name>
    <dbReference type="NCBI Taxonomy" id="2735135"/>
    <lineage>
        <taxon>Bacteria</taxon>
        <taxon>Pseudomonadati</taxon>
        <taxon>Pseudomonadota</taxon>
        <taxon>Alphaproteobacteria</taxon>
        <taxon>Rhodospirillales</taxon>
        <taxon>Azospirillaceae</taxon>
        <taxon>Azospirillum</taxon>
    </lineage>
</organism>
<gene>
    <name evidence="2" type="ORF">HND93_22685</name>
</gene>